<accession>A0A0A8Z308</accession>
<sequence>MLRRVYLSWVHLSTPYRRELRKTSTIEYRHALHNFTLLQRKQ</sequence>
<proteinExistence type="predicted"/>
<reference evidence="1" key="2">
    <citation type="journal article" date="2015" name="Data Brief">
        <title>Shoot transcriptome of the giant reed, Arundo donax.</title>
        <authorList>
            <person name="Barrero R.A."/>
            <person name="Guerrero F.D."/>
            <person name="Moolhuijzen P."/>
            <person name="Goolsby J.A."/>
            <person name="Tidwell J."/>
            <person name="Bellgard S.E."/>
            <person name="Bellgard M.I."/>
        </authorList>
    </citation>
    <scope>NUCLEOTIDE SEQUENCE</scope>
    <source>
        <tissue evidence="1">Shoot tissue taken approximately 20 cm above the soil surface</tissue>
    </source>
</reference>
<dbReference type="EMBL" id="GBRH01268658">
    <property type="protein sequence ID" value="JAD29237.1"/>
    <property type="molecule type" value="Transcribed_RNA"/>
</dbReference>
<dbReference type="AlphaFoldDB" id="A0A0A8Z308"/>
<organism evidence="1">
    <name type="scientific">Arundo donax</name>
    <name type="common">Giant reed</name>
    <name type="synonym">Donax arundinaceus</name>
    <dbReference type="NCBI Taxonomy" id="35708"/>
    <lineage>
        <taxon>Eukaryota</taxon>
        <taxon>Viridiplantae</taxon>
        <taxon>Streptophyta</taxon>
        <taxon>Embryophyta</taxon>
        <taxon>Tracheophyta</taxon>
        <taxon>Spermatophyta</taxon>
        <taxon>Magnoliopsida</taxon>
        <taxon>Liliopsida</taxon>
        <taxon>Poales</taxon>
        <taxon>Poaceae</taxon>
        <taxon>PACMAD clade</taxon>
        <taxon>Arundinoideae</taxon>
        <taxon>Arundineae</taxon>
        <taxon>Arundo</taxon>
    </lineage>
</organism>
<protein>
    <submittedName>
        <fullName evidence="1">Uncharacterized protein</fullName>
    </submittedName>
</protein>
<reference evidence="1" key="1">
    <citation type="submission" date="2014-09" db="EMBL/GenBank/DDBJ databases">
        <authorList>
            <person name="Magalhaes I.L.F."/>
            <person name="Oliveira U."/>
            <person name="Santos F.R."/>
            <person name="Vidigal T.H.D.A."/>
            <person name="Brescovit A.D."/>
            <person name="Santos A.J."/>
        </authorList>
    </citation>
    <scope>NUCLEOTIDE SEQUENCE</scope>
    <source>
        <tissue evidence="1">Shoot tissue taken approximately 20 cm above the soil surface</tissue>
    </source>
</reference>
<evidence type="ECO:0000313" key="1">
    <source>
        <dbReference type="EMBL" id="JAD29237.1"/>
    </source>
</evidence>
<name>A0A0A8Z308_ARUDO</name>